<name>A0A3G2EA77_9BURK</name>
<dbReference type="Pfam" id="PF14136">
    <property type="entry name" value="DUF4303"/>
    <property type="match status" value="1"/>
</dbReference>
<keyword evidence="2" id="KW-1185">Reference proteome</keyword>
<evidence type="ECO:0000313" key="2">
    <source>
        <dbReference type="Proteomes" id="UP000279594"/>
    </source>
</evidence>
<protein>
    <submittedName>
        <fullName evidence="1">DUF4303 domain-containing protein</fullName>
    </submittedName>
</protein>
<reference evidence="1 2" key="1">
    <citation type="submission" date="2018-10" db="EMBL/GenBank/DDBJ databases">
        <title>Effects of UV and annual dynamics of microbial communities in freshwater RAS systems.</title>
        <authorList>
            <person name="Bekkelund A.K."/>
            <person name="Hansen B.R."/>
            <person name="Stokken H."/>
            <person name="Eriksen B.F."/>
            <person name="Kashulin N.A."/>
        </authorList>
    </citation>
    <scope>NUCLEOTIDE SEQUENCE [LARGE SCALE GENOMIC DNA]</scope>
    <source>
        <strain evidence="1 2">BHSEK</strain>
    </source>
</reference>
<organism evidence="1 2">
    <name type="scientific">Janthinobacterium agaricidamnosum</name>
    <dbReference type="NCBI Taxonomy" id="55508"/>
    <lineage>
        <taxon>Bacteria</taxon>
        <taxon>Pseudomonadati</taxon>
        <taxon>Pseudomonadota</taxon>
        <taxon>Betaproteobacteria</taxon>
        <taxon>Burkholderiales</taxon>
        <taxon>Oxalobacteraceae</taxon>
        <taxon>Janthinobacterium</taxon>
    </lineage>
</organism>
<dbReference type="Proteomes" id="UP000279594">
    <property type="component" value="Chromosome"/>
</dbReference>
<proteinExistence type="predicted"/>
<dbReference type="EMBL" id="CP033019">
    <property type="protein sequence ID" value="AYM76822.1"/>
    <property type="molecule type" value="Genomic_DNA"/>
</dbReference>
<gene>
    <name evidence="1" type="ORF">D9M09_14195</name>
</gene>
<dbReference type="InterPro" id="IPR025409">
    <property type="entry name" value="DUF4303"/>
</dbReference>
<accession>A0A3G2EA77</accession>
<sequence>MRARSCCPQRRASSSISCWSSSASAISPRRCGPIKQRKILMPDNYSLFYTFDGDQPARFQEARVFGTTVWTASGAAMTWGAETRTHYASDAEAHAAYVARCQAALADGYSLARASVIDPAVFDFALLQTLVAQAARLAFDCVRRAHPDQYIDAFALVSDDSAMTIGCMANSREALAVSEYGEEMLWNPAEWAFDGGGAYFDSAYRLLLQAHRALPFDVAFATFRAGVFDACIAALAQLDAEGCFGTGALRDQAVLLFEVSDSEPVEGALARLNPPAVVARFEAWMASWAD</sequence>
<dbReference type="AlphaFoldDB" id="A0A3G2EA77"/>
<evidence type="ECO:0000313" key="1">
    <source>
        <dbReference type="EMBL" id="AYM76822.1"/>
    </source>
</evidence>